<dbReference type="Proteomes" id="UP001176961">
    <property type="component" value="Unassembled WGS sequence"/>
</dbReference>
<dbReference type="InterPro" id="IPR011527">
    <property type="entry name" value="ABC1_TM_dom"/>
</dbReference>
<evidence type="ECO:0000313" key="11">
    <source>
        <dbReference type="Proteomes" id="UP001176961"/>
    </source>
</evidence>
<dbReference type="Gene3D" id="1.20.1560.10">
    <property type="entry name" value="ABC transporter type 1, transmembrane domain"/>
    <property type="match status" value="1"/>
</dbReference>
<dbReference type="InterPro" id="IPR036640">
    <property type="entry name" value="ABC1_TM_sf"/>
</dbReference>
<dbReference type="PROSITE" id="PS00211">
    <property type="entry name" value="ABC_TRANSPORTER_1"/>
    <property type="match status" value="1"/>
</dbReference>
<keyword evidence="4" id="KW-0547">Nucleotide-binding</keyword>
<dbReference type="Pfam" id="PF06472">
    <property type="entry name" value="ABC_membrane_2"/>
    <property type="match status" value="1"/>
</dbReference>
<evidence type="ECO:0000256" key="6">
    <source>
        <dbReference type="ARBA" id="ARBA00022989"/>
    </source>
</evidence>
<keyword evidence="7 8" id="KW-0472">Membrane</keyword>
<dbReference type="PANTHER" id="PTHR11384">
    <property type="entry name" value="ATP-BINDING CASSETTE, SUB-FAMILY D MEMBER"/>
    <property type="match status" value="1"/>
</dbReference>
<keyword evidence="6 8" id="KW-1133">Transmembrane helix</keyword>
<dbReference type="PROSITE" id="PS50893">
    <property type="entry name" value="ABC_TRANSPORTER_2"/>
    <property type="match status" value="1"/>
</dbReference>
<protein>
    <recommendedName>
        <fullName evidence="9">ABC transporter domain-containing protein</fullName>
    </recommendedName>
</protein>
<dbReference type="InterPro" id="IPR017871">
    <property type="entry name" value="ABC_transporter-like_CS"/>
</dbReference>
<dbReference type="SUPFAM" id="SSF52540">
    <property type="entry name" value="P-loop containing nucleoside triphosphate hydrolases"/>
    <property type="match status" value="1"/>
</dbReference>
<evidence type="ECO:0000256" key="1">
    <source>
        <dbReference type="ARBA" id="ARBA00008575"/>
    </source>
</evidence>
<accession>A0AA36HCA3</accession>
<feature type="domain" description="ABC transporter" evidence="9">
    <location>
        <begin position="383"/>
        <end position="603"/>
    </location>
</feature>
<reference evidence="10" key="1">
    <citation type="submission" date="2023-07" db="EMBL/GenBank/DDBJ databases">
        <authorList>
            <consortium name="CYATHOMIX"/>
        </authorList>
    </citation>
    <scope>NUCLEOTIDE SEQUENCE</scope>
    <source>
        <strain evidence="10">N/A</strain>
    </source>
</reference>
<dbReference type="GO" id="GO:0006635">
    <property type="term" value="P:fatty acid beta-oxidation"/>
    <property type="evidence" value="ECO:0007669"/>
    <property type="project" value="TreeGrafter"/>
</dbReference>
<dbReference type="PANTHER" id="PTHR11384:SF65">
    <property type="entry name" value="ABC TRANSPORTER DOMAIN-CONTAINING PROTEIN"/>
    <property type="match status" value="1"/>
</dbReference>
<dbReference type="GO" id="GO:0016887">
    <property type="term" value="F:ATP hydrolysis activity"/>
    <property type="evidence" value="ECO:0007669"/>
    <property type="project" value="InterPro"/>
</dbReference>
<keyword evidence="11" id="KW-1185">Reference proteome</keyword>
<evidence type="ECO:0000313" key="10">
    <source>
        <dbReference type="EMBL" id="CAJ0608116.1"/>
    </source>
</evidence>
<feature type="transmembrane region" description="Helical" evidence="8">
    <location>
        <begin position="179"/>
        <end position="201"/>
    </location>
</feature>
<proteinExistence type="inferred from homology"/>
<dbReference type="Gene3D" id="3.40.50.300">
    <property type="entry name" value="P-loop containing nucleotide triphosphate hydrolases"/>
    <property type="match status" value="1"/>
</dbReference>
<organism evidence="10 11">
    <name type="scientific">Cylicocyclus nassatus</name>
    <name type="common">Nematode worm</name>
    <dbReference type="NCBI Taxonomy" id="53992"/>
    <lineage>
        <taxon>Eukaryota</taxon>
        <taxon>Metazoa</taxon>
        <taxon>Ecdysozoa</taxon>
        <taxon>Nematoda</taxon>
        <taxon>Chromadorea</taxon>
        <taxon>Rhabditida</taxon>
        <taxon>Rhabditina</taxon>
        <taxon>Rhabditomorpha</taxon>
        <taxon>Strongyloidea</taxon>
        <taxon>Strongylidae</taxon>
        <taxon>Cylicocyclus</taxon>
    </lineage>
</organism>
<dbReference type="SMART" id="SM00382">
    <property type="entry name" value="AAA"/>
    <property type="match status" value="1"/>
</dbReference>
<dbReference type="GO" id="GO:0042760">
    <property type="term" value="P:very long-chain fatty acid catabolic process"/>
    <property type="evidence" value="ECO:0007669"/>
    <property type="project" value="TreeGrafter"/>
</dbReference>
<gene>
    <name evidence="10" type="ORF">CYNAS_LOCUS20099</name>
</gene>
<keyword evidence="2" id="KW-0813">Transport</keyword>
<feature type="transmembrane region" description="Helical" evidence="8">
    <location>
        <begin position="73"/>
        <end position="106"/>
    </location>
</feature>
<evidence type="ECO:0000256" key="2">
    <source>
        <dbReference type="ARBA" id="ARBA00022448"/>
    </source>
</evidence>
<dbReference type="GO" id="GO:0140359">
    <property type="term" value="F:ABC-type transporter activity"/>
    <property type="evidence" value="ECO:0007669"/>
    <property type="project" value="InterPro"/>
</dbReference>
<sequence>MGKIRRNERKYQFGWRVVTSLGELTPLLYANSHAVTFTVLTLLCAIGNEIAAQKSGTMTGRFYKCLLNRDKTAFWSTFALATGIYGGQCLLLAGVSLFSWCLYLHFRKNLVISLHRFYFDHNLYYTLNSIDDKGIDNTDQRITQDVEKLCKLLATKITPSLLIAPFVIGYYTYKTWQTAGGFGVGIIYGYFFIGTVLNRVLISPVTKWAAKVEKAEGDFRYKHVSVRDRAEESAFYRAANFERNASNEVFMFLWNRQLRFVLWQFPAQLLQNLFDYYGAVLSYAIQIFPIFIFNSYADLDDASLGEKISNNAFFYIYLIHSFTRLADLALSIGELGGYILRVCEIVQYSQQHSQEKLGSDGSDNEGFVESDENNAVDAQNVTFSIRNLYFTKPSDKDDIIVSDLNLDIASDKNLIVTGPSGAGKSSLLRVMAGLWPIKSGKIRRFLPANAYLYLPQRPYLPVGRLSLRKQICFPGNSKEVLSEREDEESRKILQILSELRLMHLLETCGGLDAEVDFEWQDTLSPGEQQRLSFARLLFRCPKVAVLDEATSSVDVEDEKTIYNLLKKNNISYISAGHRRTLLQYHDVELSLGRDLCRTKPILGQFADS</sequence>
<dbReference type="InterPro" id="IPR003439">
    <property type="entry name" value="ABC_transporter-like_ATP-bd"/>
</dbReference>
<keyword evidence="3 8" id="KW-0812">Transmembrane</keyword>
<comment type="caution">
    <text evidence="10">The sequence shown here is derived from an EMBL/GenBank/DDBJ whole genome shotgun (WGS) entry which is preliminary data.</text>
</comment>
<dbReference type="GO" id="GO:0005324">
    <property type="term" value="F:long-chain fatty acid transmembrane transporter activity"/>
    <property type="evidence" value="ECO:0007669"/>
    <property type="project" value="TreeGrafter"/>
</dbReference>
<dbReference type="InterPro" id="IPR027417">
    <property type="entry name" value="P-loop_NTPase"/>
</dbReference>
<dbReference type="SUPFAM" id="SSF90123">
    <property type="entry name" value="ABC transporter transmembrane region"/>
    <property type="match status" value="1"/>
</dbReference>
<evidence type="ECO:0000256" key="3">
    <source>
        <dbReference type="ARBA" id="ARBA00022692"/>
    </source>
</evidence>
<evidence type="ECO:0000256" key="4">
    <source>
        <dbReference type="ARBA" id="ARBA00022741"/>
    </source>
</evidence>
<dbReference type="AlphaFoldDB" id="A0AA36HCA3"/>
<evidence type="ECO:0000256" key="7">
    <source>
        <dbReference type="ARBA" id="ARBA00023136"/>
    </source>
</evidence>
<dbReference type="Pfam" id="PF00005">
    <property type="entry name" value="ABC_tran"/>
    <property type="match status" value="1"/>
</dbReference>
<evidence type="ECO:0000256" key="5">
    <source>
        <dbReference type="ARBA" id="ARBA00022840"/>
    </source>
</evidence>
<dbReference type="GO" id="GO:0005778">
    <property type="term" value="C:peroxisomal membrane"/>
    <property type="evidence" value="ECO:0007669"/>
    <property type="project" value="TreeGrafter"/>
</dbReference>
<name>A0AA36HCA3_CYLNA</name>
<evidence type="ECO:0000256" key="8">
    <source>
        <dbReference type="SAM" id="Phobius"/>
    </source>
</evidence>
<dbReference type="InterPro" id="IPR003593">
    <property type="entry name" value="AAA+_ATPase"/>
</dbReference>
<dbReference type="InterPro" id="IPR050835">
    <property type="entry name" value="ABC_transporter_sub-D"/>
</dbReference>
<evidence type="ECO:0000259" key="9">
    <source>
        <dbReference type="PROSITE" id="PS50893"/>
    </source>
</evidence>
<dbReference type="GO" id="GO:0015910">
    <property type="term" value="P:long-chain fatty acid import into peroxisome"/>
    <property type="evidence" value="ECO:0007669"/>
    <property type="project" value="TreeGrafter"/>
</dbReference>
<dbReference type="GO" id="GO:0005524">
    <property type="term" value="F:ATP binding"/>
    <property type="evidence" value="ECO:0007669"/>
    <property type="project" value="UniProtKB-KW"/>
</dbReference>
<dbReference type="GO" id="GO:0007031">
    <property type="term" value="P:peroxisome organization"/>
    <property type="evidence" value="ECO:0007669"/>
    <property type="project" value="TreeGrafter"/>
</dbReference>
<dbReference type="EMBL" id="CATQJL010000316">
    <property type="protein sequence ID" value="CAJ0608116.1"/>
    <property type="molecule type" value="Genomic_DNA"/>
</dbReference>
<keyword evidence="5" id="KW-0067">ATP-binding</keyword>
<comment type="similarity">
    <text evidence="1">Belongs to the ABC transporter superfamily. ABCD family. Peroxisomal fatty acyl CoA transporter (TC 3.A.1.203) subfamily.</text>
</comment>
<dbReference type="CDD" id="cd03223">
    <property type="entry name" value="ABCD_peroxisomal_ALDP"/>
    <property type="match status" value="1"/>
</dbReference>